<dbReference type="InterPro" id="IPR001628">
    <property type="entry name" value="Znf_hrmn_rcpt"/>
</dbReference>
<protein>
    <submittedName>
        <fullName evidence="12">Nuclear receptor domain-containing protein</fullName>
    </submittedName>
</protein>
<dbReference type="SMART" id="SM00399">
    <property type="entry name" value="ZnF_C4"/>
    <property type="match status" value="1"/>
</dbReference>
<evidence type="ECO:0000256" key="6">
    <source>
        <dbReference type="ARBA" id="ARBA00023163"/>
    </source>
</evidence>
<keyword evidence="6" id="KW-0804">Transcription</keyword>
<evidence type="ECO:0000259" key="10">
    <source>
        <dbReference type="PROSITE" id="PS51030"/>
    </source>
</evidence>
<dbReference type="AlphaFoldDB" id="A0A915E4B0"/>
<dbReference type="PROSITE" id="PS51030">
    <property type="entry name" value="NUCLEAR_REC_DBD_2"/>
    <property type="match status" value="1"/>
</dbReference>
<evidence type="ECO:0000256" key="3">
    <source>
        <dbReference type="ARBA" id="ARBA00022833"/>
    </source>
</evidence>
<sequence length="199" mass="22467">MLGDSVGVQGGWRGMQENSNLKSPVRPSGQMDIHPGGLYTTWIACPQSGRLIIITIAEYTFLGCKSSFRRIILSGRRFTCSLQNLTSLKHVLRCRACRFDRSILMGMNPLSLKLPEGTDIDAICAEITNKRHFLLQKFKDTKLIWTQACPVIDDTLEGRQLEWLVMTESKINKVRNAAGCLMGDVKRLDHPRINFVETQ</sequence>
<keyword evidence="7" id="KW-0675">Receptor</keyword>
<dbReference type="Gene3D" id="3.30.50.10">
    <property type="entry name" value="Erythroid Transcription Factor GATA-1, subunit A"/>
    <property type="match status" value="1"/>
</dbReference>
<dbReference type="GO" id="GO:0003700">
    <property type="term" value="F:DNA-binding transcription factor activity"/>
    <property type="evidence" value="ECO:0007669"/>
    <property type="project" value="InterPro"/>
</dbReference>
<evidence type="ECO:0000256" key="4">
    <source>
        <dbReference type="ARBA" id="ARBA00023015"/>
    </source>
</evidence>
<keyword evidence="5" id="KW-0238">DNA-binding</keyword>
<evidence type="ECO:0000256" key="9">
    <source>
        <dbReference type="SAM" id="MobiDB-lite"/>
    </source>
</evidence>
<evidence type="ECO:0000256" key="1">
    <source>
        <dbReference type="ARBA" id="ARBA00022723"/>
    </source>
</evidence>
<dbReference type="Pfam" id="PF00105">
    <property type="entry name" value="zf-C4"/>
    <property type="match status" value="1"/>
</dbReference>
<dbReference type="Proteomes" id="UP000887574">
    <property type="component" value="Unplaced"/>
</dbReference>
<keyword evidence="3" id="KW-0862">Zinc</keyword>
<keyword evidence="1" id="KW-0479">Metal-binding</keyword>
<keyword evidence="11" id="KW-1185">Reference proteome</keyword>
<dbReference type="SUPFAM" id="SSF57716">
    <property type="entry name" value="Glucocorticoid receptor-like (DNA-binding domain)"/>
    <property type="match status" value="1"/>
</dbReference>
<keyword evidence="2" id="KW-0863">Zinc-finger</keyword>
<dbReference type="InterPro" id="IPR013088">
    <property type="entry name" value="Znf_NHR/GATA"/>
</dbReference>
<dbReference type="WBParaSite" id="jg25666">
    <property type="protein sequence ID" value="jg25666"/>
    <property type="gene ID" value="jg25666"/>
</dbReference>
<dbReference type="GO" id="GO:0043565">
    <property type="term" value="F:sequence-specific DNA binding"/>
    <property type="evidence" value="ECO:0007669"/>
    <property type="project" value="InterPro"/>
</dbReference>
<keyword evidence="4" id="KW-0805">Transcription regulation</keyword>
<evidence type="ECO:0000256" key="2">
    <source>
        <dbReference type="ARBA" id="ARBA00022771"/>
    </source>
</evidence>
<reference evidence="12" key="1">
    <citation type="submission" date="2022-11" db="UniProtKB">
        <authorList>
            <consortium name="WormBaseParasite"/>
        </authorList>
    </citation>
    <scope>IDENTIFICATION</scope>
</reference>
<organism evidence="11 12">
    <name type="scientific">Ditylenchus dipsaci</name>
    <dbReference type="NCBI Taxonomy" id="166011"/>
    <lineage>
        <taxon>Eukaryota</taxon>
        <taxon>Metazoa</taxon>
        <taxon>Ecdysozoa</taxon>
        <taxon>Nematoda</taxon>
        <taxon>Chromadorea</taxon>
        <taxon>Rhabditida</taxon>
        <taxon>Tylenchina</taxon>
        <taxon>Tylenchomorpha</taxon>
        <taxon>Sphaerularioidea</taxon>
        <taxon>Anguinidae</taxon>
        <taxon>Anguininae</taxon>
        <taxon>Ditylenchus</taxon>
    </lineage>
</organism>
<name>A0A915E4B0_9BILA</name>
<evidence type="ECO:0000313" key="11">
    <source>
        <dbReference type="Proteomes" id="UP000887574"/>
    </source>
</evidence>
<evidence type="ECO:0000256" key="7">
    <source>
        <dbReference type="ARBA" id="ARBA00023170"/>
    </source>
</evidence>
<proteinExistence type="predicted"/>
<evidence type="ECO:0000256" key="8">
    <source>
        <dbReference type="ARBA" id="ARBA00023242"/>
    </source>
</evidence>
<feature type="domain" description="Nuclear receptor" evidence="10">
    <location>
        <begin position="63"/>
        <end position="114"/>
    </location>
</feature>
<feature type="region of interest" description="Disordered" evidence="9">
    <location>
        <begin position="1"/>
        <end position="27"/>
    </location>
</feature>
<dbReference type="GO" id="GO:0008270">
    <property type="term" value="F:zinc ion binding"/>
    <property type="evidence" value="ECO:0007669"/>
    <property type="project" value="UniProtKB-KW"/>
</dbReference>
<evidence type="ECO:0000313" key="12">
    <source>
        <dbReference type="WBParaSite" id="jg25666"/>
    </source>
</evidence>
<keyword evidence="8" id="KW-0539">Nucleus</keyword>
<accession>A0A915E4B0</accession>
<evidence type="ECO:0000256" key="5">
    <source>
        <dbReference type="ARBA" id="ARBA00023125"/>
    </source>
</evidence>